<evidence type="ECO:0000313" key="6">
    <source>
        <dbReference type="Proteomes" id="UP000001968"/>
    </source>
</evidence>
<feature type="binding site" evidence="3">
    <location>
        <position position="29"/>
    </location>
    <ligand>
        <name>substrate</name>
    </ligand>
</feature>
<evidence type="ECO:0000256" key="2">
    <source>
        <dbReference type="PIRSR" id="PIRSR017388-1"/>
    </source>
</evidence>
<dbReference type="SUPFAM" id="SSF53474">
    <property type="entry name" value="alpha/beta-Hydrolases"/>
    <property type="match status" value="1"/>
</dbReference>
<name>Q0B078_SYNWW</name>
<proteinExistence type="predicted"/>
<dbReference type="EMBL" id="CP000448">
    <property type="protein sequence ID" value="ABI67626.1"/>
    <property type="molecule type" value="Genomic_DNA"/>
</dbReference>
<dbReference type="AlphaFoldDB" id="Q0B078"/>
<protein>
    <submittedName>
        <fullName evidence="5">Putative esterase/lipase</fullName>
    </submittedName>
</protein>
<evidence type="ECO:0000256" key="3">
    <source>
        <dbReference type="PIRSR" id="PIRSR017388-2"/>
    </source>
</evidence>
<dbReference type="GO" id="GO:0016020">
    <property type="term" value="C:membrane"/>
    <property type="evidence" value="ECO:0007669"/>
    <property type="project" value="TreeGrafter"/>
</dbReference>
<accession>Q0B078</accession>
<evidence type="ECO:0000313" key="5">
    <source>
        <dbReference type="EMBL" id="ABI67626.1"/>
    </source>
</evidence>
<dbReference type="InterPro" id="IPR000073">
    <property type="entry name" value="AB_hydrolase_1"/>
</dbReference>
<dbReference type="HOGENOM" id="CLU_076594_0_1_9"/>
<dbReference type="Proteomes" id="UP000001968">
    <property type="component" value="Chromosome"/>
</dbReference>
<feature type="active site" description="Charge relay system" evidence="2">
    <location>
        <position position="231"/>
    </location>
</feature>
<feature type="domain" description="AB hydrolase-1" evidence="4">
    <location>
        <begin position="23"/>
        <end position="234"/>
    </location>
</feature>
<dbReference type="OrthoDB" id="9786110at2"/>
<feature type="binding site" evidence="3">
    <location>
        <position position="99"/>
    </location>
    <ligand>
        <name>substrate</name>
    </ligand>
</feature>
<dbReference type="InterPro" id="IPR029058">
    <property type="entry name" value="AB_hydrolase_fold"/>
</dbReference>
<dbReference type="InterPro" id="IPR012354">
    <property type="entry name" value="Esterase_lipase"/>
</dbReference>
<dbReference type="PANTHER" id="PTHR43798">
    <property type="entry name" value="MONOACYLGLYCEROL LIPASE"/>
    <property type="match status" value="1"/>
</dbReference>
<evidence type="ECO:0000259" key="4">
    <source>
        <dbReference type="Pfam" id="PF12697"/>
    </source>
</evidence>
<dbReference type="GO" id="GO:0052689">
    <property type="term" value="F:carboxylic ester hydrolase activity"/>
    <property type="evidence" value="ECO:0007669"/>
    <property type="project" value="InterPro"/>
</dbReference>
<dbReference type="InterPro" id="IPR050266">
    <property type="entry name" value="AB_hydrolase_sf"/>
</dbReference>
<dbReference type="RefSeq" id="WP_011639735.1">
    <property type="nucleotide sequence ID" value="NC_008346.1"/>
</dbReference>
<dbReference type="eggNOG" id="COG1647">
    <property type="taxonomic scope" value="Bacteria"/>
</dbReference>
<reference evidence="6" key="1">
    <citation type="journal article" date="2010" name="Environ. Microbiol.">
        <title>The genome of Syntrophomonas wolfei: new insights into syntrophic metabolism and biohydrogen production.</title>
        <authorList>
            <person name="Sieber J.R."/>
            <person name="Sims D.R."/>
            <person name="Han C."/>
            <person name="Kim E."/>
            <person name="Lykidis A."/>
            <person name="Lapidus A.L."/>
            <person name="McDonnald E."/>
            <person name="Rohlin L."/>
            <person name="Culley D.E."/>
            <person name="Gunsalus R."/>
            <person name="McInerney M.J."/>
        </authorList>
    </citation>
    <scope>NUCLEOTIDE SEQUENCE [LARGE SCALE GENOMIC DNA]</scope>
    <source>
        <strain evidence="6">DSM 2245B / Goettingen</strain>
    </source>
</reference>
<dbReference type="STRING" id="335541.Swol_0278"/>
<evidence type="ECO:0000256" key="1">
    <source>
        <dbReference type="ARBA" id="ARBA00022801"/>
    </source>
</evidence>
<dbReference type="Gene3D" id="3.40.50.1820">
    <property type="entry name" value="alpha/beta hydrolase"/>
    <property type="match status" value="1"/>
</dbReference>
<feature type="active site" description="Charge relay system" evidence="2">
    <location>
        <position position="201"/>
    </location>
</feature>
<gene>
    <name evidence="5" type="ordered locus">Swol_0278</name>
</gene>
<dbReference type="ESTHER" id="synww-q0b078">
    <property type="family name" value="CarbLipBact_2"/>
</dbReference>
<organism evidence="5 6">
    <name type="scientific">Syntrophomonas wolfei subsp. wolfei (strain DSM 2245B / Goettingen)</name>
    <dbReference type="NCBI Taxonomy" id="335541"/>
    <lineage>
        <taxon>Bacteria</taxon>
        <taxon>Bacillati</taxon>
        <taxon>Bacillota</taxon>
        <taxon>Clostridia</taxon>
        <taxon>Eubacteriales</taxon>
        <taxon>Syntrophomonadaceae</taxon>
        <taxon>Syntrophomonas</taxon>
    </lineage>
</organism>
<feature type="active site" description="Nucleophile" evidence="2">
    <location>
        <position position="98"/>
    </location>
</feature>
<keyword evidence="1" id="KW-0378">Hydrolase</keyword>
<dbReference type="Pfam" id="PF12697">
    <property type="entry name" value="Abhydrolase_6"/>
    <property type="match status" value="1"/>
</dbReference>
<keyword evidence="6" id="KW-1185">Reference proteome</keyword>
<dbReference type="PANTHER" id="PTHR43798:SF31">
    <property type="entry name" value="AB HYDROLASE SUPERFAMILY PROTEIN YCLE"/>
    <property type="match status" value="1"/>
</dbReference>
<sequence>MSGTHIHRQAQPFFLKGDSRVALLFIHGFTASPSELYPVAELLHQLCACSISGLLLPGHGSRPEDLNLCRWQDWFAAVKTALLNLQEEYAEVFVVGLSMGGLLALYSGLHVPGVCGVSSINAPVFQRSTLTTALAPLIKIFRPYWPKQEQGRQRQLEAEGRFAYDCFPLHAFQSMMELRNQVVRELGDLKVPVLIMQSQNDEVVKSESGRYLAAQLRHREARLVELENSEHVATMGPEKKKIAHELAEFITR</sequence>
<dbReference type="KEGG" id="swo:Swol_0278"/>
<dbReference type="PIRSF" id="PIRSF017388">
    <property type="entry name" value="Esterase_lipase"/>
    <property type="match status" value="1"/>
</dbReference>